<proteinExistence type="predicted"/>
<dbReference type="OMA" id="DSFNLCA"/>
<reference evidence="2 3" key="1">
    <citation type="submission" date="2015-02" db="EMBL/GenBank/DDBJ databases">
        <authorList>
            <person name="Chooi Y.-H."/>
        </authorList>
    </citation>
    <scope>NUCLEOTIDE SEQUENCE [LARGE SCALE GENOMIC DNA]</scope>
    <source>
        <strain evidence="2">E3</strain>
    </source>
</reference>
<sequence>MAPMMVMVAGAGSGVGKSTVCLALLIALLRRGGYAPGDLAYVKPTTQCEGVQLVARWCSANGVACRGIGPVVYRQGFSYAVIDGTVPPDDLHRDIVEAVREVATGKKVVIVDGVGYPAVGSCTKTSNADVAALLGIPVIFVGPEGVGNAIDSTVMALSFFGERRVTTYFERERRDLHLYGFLPDCKLASMRSSPAAACALPNARQLPVENLTPDEQAQVVAVEATLVPHIDLQRILDDLAAFSVESSRS</sequence>
<dbReference type="AlphaFoldDB" id="A0A0G4J6M9"/>
<evidence type="ECO:0008006" key="4">
    <source>
        <dbReference type="Google" id="ProtNLM"/>
    </source>
</evidence>
<dbReference type="Proteomes" id="UP000039324">
    <property type="component" value="Unassembled WGS sequence"/>
</dbReference>
<dbReference type="InterPro" id="IPR027417">
    <property type="entry name" value="P-loop_NTPase"/>
</dbReference>
<dbReference type="Gene3D" id="3.40.50.300">
    <property type="entry name" value="P-loop containing nucleotide triphosphate hydrolases"/>
    <property type="match status" value="1"/>
</dbReference>
<dbReference type="EMBL" id="CDSF01000144">
    <property type="protein sequence ID" value="CEP03157.1"/>
    <property type="molecule type" value="Genomic_DNA"/>
</dbReference>
<evidence type="ECO:0000256" key="1">
    <source>
        <dbReference type="ARBA" id="ARBA00022962"/>
    </source>
</evidence>
<protein>
    <recommendedName>
        <fullName evidence="4">CobQ/CobB/MinD/ParA nucleotide binding domain-containing protein</fullName>
    </recommendedName>
</protein>
<dbReference type="PANTHER" id="PTHR21343:SF10">
    <property type="entry name" value="DRTGG DOMAIN-CONTAINING PROTEIN"/>
    <property type="match status" value="1"/>
</dbReference>
<gene>
    <name evidence="2" type="ORF">PBRA_002917</name>
</gene>
<organism evidence="2 3">
    <name type="scientific">Plasmodiophora brassicae</name>
    <name type="common">Clubroot disease agent</name>
    <dbReference type="NCBI Taxonomy" id="37360"/>
    <lineage>
        <taxon>Eukaryota</taxon>
        <taxon>Sar</taxon>
        <taxon>Rhizaria</taxon>
        <taxon>Endomyxa</taxon>
        <taxon>Phytomyxea</taxon>
        <taxon>Plasmodiophorida</taxon>
        <taxon>Plasmodiophoridae</taxon>
        <taxon>Plasmodiophora</taxon>
    </lineage>
</organism>
<keyword evidence="1" id="KW-0315">Glutamine amidotransferase</keyword>
<dbReference type="SUPFAM" id="SSF52540">
    <property type="entry name" value="P-loop containing nucleoside triphosphate hydrolases"/>
    <property type="match status" value="1"/>
</dbReference>
<dbReference type="Pfam" id="PF13500">
    <property type="entry name" value="AAA_26"/>
    <property type="match status" value="1"/>
</dbReference>
<evidence type="ECO:0000313" key="2">
    <source>
        <dbReference type="EMBL" id="CEP03157.1"/>
    </source>
</evidence>
<keyword evidence="3" id="KW-1185">Reference proteome</keyword>
<dbReference type="PANTHER" id="PTHR21343">
    <property type="entry name" value="DETHIOBIOTIN SYNTHETASE"/>
    <property type="match status" value="1"/>
</dbReference>
<accession>A0A0G4J6M9</accession>
<name>A0A0G4J6M9_PLABS</name>
<evidence type="ECO:0000313" key="3">
    <source>
        <dbReference type="Proteomes" id="UP000039324"/>
    </source>
</evidence>
<dbReference type="OrthoDB" id="426250at2759"/>